<protein>
    <submittedName>
        <fullName evidence="1">Uncharacterized protein</fullName>
    </submittedName>
</protein>
<evidence type="ECO:0000313" key="2">
    <source>
        <dbReference type="Proteomes" id="UP001216801"/>
    </source>
</evidence>
<dbReference type="AlphaFoldDB" id="A0AAJ1K730"/>
<organism evidence="1 2">
    <name type="scientific">Bacillus paranthracis</name>
    <dbReference type="NCBI Taxonomy" id="2026186"/>
    <lineage>
        <taxon>Bacteria</taxon>
        <taxon>Bacillati</taxon>
        <taxon>Bacillota</taxon>
        <taxon>Bacilli</taxon>
        <taxon>Bacillales</taxon>
        <taxon>Bacillaceae</taxon>
        <taxon>Bacillus</taxon>
        <taxon>Bacillus cereus group</taxon>
    </lineage>
</organism>
<comment type="caution">
    <text evidence="1">The sequence shown here is derived from an EMBL/GenBank/DDBJ whole genome shotgun (WGS) entry which is preliminary data.</text>
</comment>
<evidence type="ECO:0000313" key="1">
    <source>
        <dbReference type="EMBL" id="MDG0955897.1"/>
    </source>
</evidence>
<reference evidence="1" key="1">
    <citation type="submission" date="2023-03" db="EMBL/GenBank/DDBJ databases">
        <title>Genetic diversity of Bacillus cereus sensu lato isolates from Slovenia.</title>
        <authorList>
            <person name="Abdelli M."/>
        </authorList>
    </citation>
    <scope>NUCLEOTIDE SEQUENCE</scope>
    <source>
        <strain evidence="1">SIBC39</strain>
    </source>
</reference>
<accession>A0AAJ1K730</accession>
<name>A0AAJ1K730_9BACI</name>
<proteinExistence type="predicted"/>
<sequence>MSECIELTYAEEKVKDMSRKCVLAIEHFETWDHVWEHPTHDSEIQQILYLPIEYKCWGKGK</sequence>
<dbReference type="EMBL" id="JARPRR010000030">
    <property type="protein sequence ID" value="MDG0955897.1"/>
    <property type="molecule type" value="Genomic_DNA"/>
</dbReference>
<gene>
    <name evidence="1" type="ORF">P6U19_25380</name>
</gene>
<dbReference type="Proteomes" id="UP001216801">
    <property type="component" value="Unassembled WGS sequence"/>
</dbReference>
<dbReference type="RefSeq" id="WP_277617136.1">
    <property type="nucleotide sequence ID" value="NZ_JARPRP010000031.1"/>
</dbReference>